<evidence type="ECO:0000313" key="15">
    <source>
        <dbReference type="Proteomes" id="UP000566819"/>
    </source>
</evidence>
<dbReference type="GO" id="GO:0140359">
    <property type="term" value="F:ABC-type transporter activity"/>
    <property type="evidence" value="ECO:0007669"/>
    <property type="project" value="InterPro"/>
</dbReference>
<dbReference type="InterPro" id="IPR056227">
    <property type="entry name" value="TMD0_ABC"/>
</dbReference>
<feature type="transmembrane region" description="Helical" evidence="11">
    <location>
        <begin position="1143"/>
        <end position="1166"/>
    </location>
</feature>
<dbReference type="InterPro" id="IPR050173">
    <property type="entry name" value="ABC_transporter_C-like"/>
</dbReference>
<dbReference type="SMART" id="SM00382">
    <property type="entry name" value="AAA"/>
    <property type="match status" value="1"/>
</dbReference>
<evidence type="ECO:0000256" key="8">
    <source>
        <dbReference type="ARBA" id="ARBA00023136"/>
    </source>
</evidence>
<accession>A0A8H4RL40</accession>
<dbReference type="Gene3D" id="3.40.50.300">
    <property type="entry name" value="P-loop containing nucleotide triphosphate hydrolases"/>
    <property type="match status" value="1"/>
</dbReference>
<evidence type="ECO:0008006" key="16">
    <source>
        <dbReference type="Google" id="ProtNLM"/>
    </source>
</evidence>
<feature type="compositionally biased region" description="Low complexity" evidence="10">
    <location>
        <begin position="594"/>
        <end position="603"/>
    </location>
</feature>
<dbReference type="SUPFAM" id="SSF90123">
    <property type="entry name" value="ABC transporter transmembrane region"/>
    <property type="match status" value="2"/>
</dbReference>
<evidence type="ECO:0000256" key="3">
    <source>
        <dbReference type="ARBA" id="ARBA00022448"/>
    </source>
</evidence>
<comment type="subcellular location">
    <subcellularLocation>
        <location evidence="1">Membrane</location>
        <topology evidence="1">Multi-pass membrane protein</topology>
    </subcellularLocation>
</comment>
<dbReference type="InterPro" id="IPR044726">
    <property type="entry name" value="ABCC_6TM_D2"/>
</dbReference>
<dbReference type="OrthoDB" id="6500128at2759"/>
<feature type="transmembrane region" description="Helical" evidence="11">
    <location>
        <begin position="410"/>
        <end position="435"/>
    </location>
</feature>
<keyword evidence="4 11" id="KW-0812">Transmembrane</keyword>
<dbReference type="EMBL" id="JAAMPI010000513">
    <property type="protein sequence ID" value="KAF4630786.1"/>
    <property type="molecule type" value="Genomic_DNA"/>
</dbReference>
<comment type="caution">
    <text evidence="14">The sequence shown here is derived from an EMBL/GenBank/DDBJ whole genome shotgun (WGS) entry which is preliminary data.</text>
</comment>
<dbReference type="CDD" id="cd18579">
    <property type="entry name" value="ABC_6TM_ABCC_D1"/>
    <property type="match status" value="1"/>
</dbReference>
<evidence type="ECO:0000256" key="2">
    <source>
        <dbReference type="ARBA" id="ARBA00009726"/>
    </source>
</evidence>
<feature type="domain" description="ABC transmembrane type-1" evidence="13">
    <location>
        <begin position="282"/>
        <end position="560"/>
    </location>
</feature>
<feature type="transmembrane region" description="Helical" evidence="11">
    <location>
        <begin position="917"/>
        <end position="940"/>
    </location>
</feature>
<feature type="transmembrane region" description="Helical" evidence="11">
    <location>
        <begin position="1172"/>
        <end position="1193"/>
    </location>
</feature>
<dbReference type="CDD" id="cd18580">
    <property type="entry name" value="ABC_6TM_ABCC_D2"/>
    <property type="match status" value="1"/>
</dbReference>
<evidence type="ECO:0000256" key="1">
    <source>
        <dbReference type="ARBA" id="ARBA00004141"/>
    </source>
</evidence>
<keyword evidence="3" id="KW-0813">Transport</keyword>
<dbReference type="InterPro" id="IPR027417">
    <property type="entry name" value="P-loop_NTPase"/>
</dbReference>
<dbReference type="FunFam" id="3.40.50.300:FF:001854">
    <property type="entry name" value="ABC multidrug transporter (Eurofung)"/>
    <property type="match status" value="1"/>
</dbReference>
<dbReference type="GO" id="GO:0016020">
    <property type="term" value="C:membrane"/>
    <property type="evidence" value="ECO:0007669"/>
    <property type="project" value="UniProtKB-SubCell"/>
</dbReference>
<feature type="domain" description="ABC transmembrane type-1" evidence="13">
    <location>
        <begin position="921"/>
        <end position="1201"/>
    </location>
</feature>
<name>A0A8H4RL40_9HELO</name>
<protein>
    <recommendedName>
        <fullName evidence="16">ABC transporter</fullName>
    </recommendedName>
</protein>
<dbReference type="Proteomes" id="UP000566819">
    <property type="component" value="Unassembled WGS sequence"/>
</dbReference>
<feature type="transmembrane region" description="Helical" evidence="11">
    <location>
        <begin position="99"/>
        <end position="121"/>
    </location>
</feature>
<dbReference type="FunFam" id="1.20.1560.10:FF:000055">
    <property type="entry name" value="ABC multidrug transporter (Eurofung)"/>
    <property type="match status" value="1"/>
</dbReference>
<dbReference type="InterPro" id="IPR036640">
    <property type="entry name" value="ABC1_TM_sf"/>
</dbReference>
<dbReference type="SUPFAM" id="SSF52540">
    <property type="entry name" value="P-loop containing nucleoside triphosphate hydrolases"/>
    <property type="match status" value="1"/>
</dbReference>
<evidence type="ECO:0000256" key="7">
    <source>
        <dbReference type="ARBA" id="ARBA00022989"/>
    </source>
</evidence>
<dbReference type="PROSITE" id="PS50929">
    <property type="entry name" value="ABC_TM1F"/>
    <property type="match status" value="2"/>
</dbReference>
<dbReference type="PROSITE" id="PS50893">
    <property type="entry name" value="ABC_TRANSPORTER_2"/>
    <property type="match status" value="1"/>
</dbReference>
<dbReference type="PANTHER" id="PTHR24223:SF269">
    <property type="entry name" value="ABC MULTIDRUG TRANSPORTER (EUROFUNG)-RELATED"/>
    <property type="match status" value="1"/>
</dbReference>
<dbReference type="Pfam" id="PF00005">
    <property type="entry name" value="ABC_tran"/>
    <property type="match status" value="1"/>
</dbReference>
<dbReference type="InterPro" id="IPR003593">
    <property type="entry name" value="AAA+_ATPase"/>
</dbReference>
<feature type="transmembrane region" description="Helical" evidence="11">
    <location>
        <begin position="34"/>
        <end position="56"/>
    </location>
</feature>
<dbReference type="PANTHER" id="PTHR24223">
    <property type="entry name" value="ATP-BINDING CASSETTE SUB-FAMILY C"/>
    <property type="match status" value="1"/>
</dbReference>
<feature type="transmembrane region" description="Helical" evidence="11">
    <location>
        <begin position="158"/>
        <end position="177"/>
    </location>
</feature>
<evidence type="ECO:0000256" key="4">
    <source>
        <dbReference type="ARBA" id="ARBA00022692"/>
    </source>
</evidence>
<evidence type="ECO:0000313" key="14">
    <source>
        <dbReference type="EMBL" id="KAF4630786.1"/>
    </source>
</evidence>
<evidence type="ECO:0000259" key="12">
    <source>
        <dbReference type="PROSITE" id="PS50893"/>
    </source>
</evidence>
<feature type="region of interest" description="Disordered" evidence="10">
    <location>
        <begin position="583"/>
        <end position="603"/>
    </location>
</feature>
<dbReference type="GO" id="GO:0005524">
    <property type="term" value="F:ATP binding"/>
    <property type="evidence" value="ECO:0007669"/>
    <property type="project" value="UniProtKB-KW"/>
</dbReference>
<dbReference type="InterPro" id="IPR044746">
    <property type="entry name" value="ABCC_6TM_D1"/>
</dbReference>
<evidence type="ECO:0000259" key="13">
    <source>
        <dbReference type="PROSITE" id="PS50929"/>
    </source>
</evidence>
<evidence type="ECO:0000256" key="9">
    <source>
        <dbReference type="ARBA" id="ARBA00023180"/>
    </source>
</evidence>
<sequence length="1261" mass="139099">MSPASSNCTIIDSTFGPYAGECRGGFDFTLLFEEAILCILPLGLALLASPIRFILLSKEGIKVIPNRFLYVKLVSYAALAGLQLSLLVRWAQQINNKSILTTTSVSLSIIGTIVFGALSFAEHRRAIRPSSLISLYLFFSLLFDAARTRTIWLRATETPLSVLTTLATVTKFFILILETVEKRGLLRPGHQNPPPYATAGFFNRILFCWLNPLFRKGFSRTLSVNDLYALDKPLVSKTIHESIRDSYDELPERSPEKVPHALLWTTMSTLKWSLLSAVIPRACLTGFNFCQPFLISASIAVSQAPLKMQFQNQGYGLIGAYVFVYVGIAISTGLYQHLTYRTITMARGGMIAMLFSKTVNLSVSAIDPSASVTLMSADIERIATGWQTIHDMWANVIEIGLAIYLLYRQLGVACAVPIGVAIFSMFGSIVASGLVMQRQALWLQAIEKRITATTAMLGAMKGIKICGLTDIVTKMLQDFRVNELRISKKFRKILVWNMMFSFSTPVAAPILTFTVFSVLAKNKSNGSTLDTNKVFTSLSLFTLLSEPLGSLIMALANFMGSVGSFHRIQEFLETDVRVDNRKVSKPLELPPSSTPLKPSTTSSATQSITEIDDLPGYPFAHPNPVVVQDGSFGWDKEKDPILSSINFSVPPEKFTMLVGPVGCGKSTLIKALLGEALTLHGSVQLSTPEVAFCDQTAWHMNATVRQSITGISRMDESWYNSVTRACALEQDFKQLPKGDRTIIGSSGTALSGGQSQRIALARAVYSQKDIIILDDIFRGLDPETENQVFHNLLGQRGLLRKHRSTIIVASSATTRLPYADHIIVLNESGKIAEQGTFSELNTTGGYVSAFNLSPPDWNKANPDGIIPFIDIPGPYHLSKEAFDVDVAEDDDEPAKDDPSRRVGDTGVYFYYLKAVGWIPSVIFVIGICGFVVCFSLPAIWVKWWAEDNAKTPNEHLKYYLGIYGLIGALALISLMAAGWEMVVEMVPRSGEHFHWVLLKTVLNSPMSFFSTTDSGETLNRFSQDLQLIDMDLPLAALNTFATFILCIAQIVIIGVSSIYAPIAFPIILLALFFIQKFYLRTSRQLRMLDLEAKSPLYSQFLECLSGLVTIRAFGWSQALEAKNMKLLDQSQRPFYQLFAIQRWLVLVLDLLVAGIAILLISLVVSLRGKIDVGFVGVALLNVILFSQSVKLLLTFWTTLETHLGSIARIKTFTTGAATEEVPSSESHQEPPALWPHDGAIEFKSVSAAYKFVTSLLPPTPK</sequence>
<feature type="transmembrane region" description="Helical" evidence="11">
    <location>
        <begin position="1032"/>
        <end position="1052"/>
    </location>
</feature>
<evidence type="ECO:0000256" key="11">
    <source>
        <dbReference type="SAM" id="Phobius"/>
    </source>
</evidence>
<keyword evidence="7 11" id="KW-1133">Transmembrane helix</keyword>
<dbReference type="InterPro" id="IPR003439">
    <property type="entry name" value="ABC_transporter-like_ATP-bd"/>
</dbReference>
<dbReference type="PROSITE" id="PS00211">
    <property type="entry name" value="ABC_TRANSPORTER_1"/>
    <property type="match status" value="1"/>
</dbReference>
<dbReference type="Gene3D" id="1.20.1560.10">
    <property type="entry name" value="ABC transporter type 1, transmembrane domain"/>
    <property type="match status" value="2"/>
</dbReference>
<feature type="transmembrane region" description="Helical" evidence="11">
    <location>
        <begin position="315"/>
        <end position="335"/>
    </location>
</feature>
<keyword evidence="15" id="KW-1185">Reference proteome</keyword>
<proteinExistence type="inferred from homology"/>
<feature type="transmembrane region" description="Helical" evidence="11">
    <location>
        <begin position="133"/>
        <end position="152"/>
    </location>
</feature>
<evidence type="ECO:0000256" key="6">
    <source>
        <dbReference type="ARBA" id="ARBA00022840"/>
    </source>
</evidence>
<feature type="transmembrane region" description="Helical" evidence="11">
    <location>
        <begin position="960"/>
        <end position="979"/>
    </location>
</feature>
<dbReference type="AlphaFoldDB" id="A0A8H4RL40"/>
<keyword evidence="5" id="KW-0547">Nucleotide-binding</keyword>
<feature type="transmembrane region" description="Helical" evidence="11">
    <location>
        <begin position="1058"/>
        <end position="1079"/>
    </location>
</feature>
<feature type="transmembrane region" description="Helical" evidence="11">
    <location>
        <begin position="68"/>
        <end position="87"/>
    </location>
</feature>
<feature type="transmembrane region" description="Helical" evidence="11">
    <location>
        <begin position="540"/>
        <end position="559"/>
    </location>
</feature>
<organism evidence="14 15">
    <name type="scientific">Cudoniella acicularis</name>
    <dbReference type="NCBI Taxonomy" id="354080"/>
    <lineage>
        <taxon>Eukaryota</taxon>
        <taxon>Fungi</taxon>
        <taxon>Dikarya</taxon>
        <taxon>Ascomycota</taxon>
        <taxon>Pezizomycotina</taxon>
        <taxon>Leotiomycetes</taxon>
        <taxon>Helotiales</taxon>
        <taxon>Tricladiaceae</taxon>
        <taxon>Cudoniella</taxon>
    </lineage>
</organism>
<reference evidence="14 15" key="1">
    <citation type="submission" date="2020-03" db="EMBL/GenBank/DDBJ databases">
        <title>Draft Genome Sequence of Cudoniella acicularis.</title>
        <authorList>
            <person name="Buettner E."/>
            <person name="Kellner H."/>
        </authorList>
    </citation>
    <scope>NUCLEOTIDE SEQUENCE [LARGE SCALE GENOMIC DNA]</scope>
    <source>
        <strain evidence="14 15">DSM 108380</strain>
    </source>
</reference>
<keyword evidence="9" id="KW-0325">Glycoprotein</keyword>
<evidence type="ECO:0000256" key="5">
    <source>
        <dbReference type="ARBA" id="ARBA00022741"/>
    </source>
</evidence>
<keyword evidence="6" id="KW-0067">ATP-binding</keyword>
<feature type="domain" description="ABC transporter" evidence="12">
    <location>
        <begin position="625"/>
        <end position="852"/>
    </location>
</feature>
<dbReference type="CDD" id="cd03250">
    <property type="entry name" value="ABCC_MRP_domain1"/>
    <property type="match status" value="1"/>
</dbReference>
<dbReference type="Pfam" id="PF00664">
    <property type="entry name" value="ABC_membrane"/>
    <property type="match status" value="2"/>
</dbReference>
<dbReference type="InterPro" id="IPR017871">
    <property type="entry name" value="ABC_transporter-like_CS"/>
</dbReference>
<keyword evidence="8 11" id="KW-0472">Membrane</keyword>
<dbReference type="InterPro" id="IPR011527">
    <property type="entry name" value="ABC1_TM_dom"/>
</dbReference>
<dbReference type="GO" id="GO:0016887">
    <property type="term" value="F:ATP hydrolysis activity"/>
    <property type="evidence" value="ECO:0007669"/>
    <property type="project" value="InterPro"/>
</dbReference>
<dbReference type="FunFam" id="1.20.1560.10:FF:000066">
    <property type="entry name" value="ABC multidrug transporter (Eurofung)"/>
    <property type="match status" value="1"/>
</dbReference>
<feature type="transmembrane region" description="Helical" evidence="11">
    <location>
        <begin position="494"/>
        <end position="520"/>
    </location>
</feature>
<evidence type="ECO:0000256" key="10">
    <source>
        <dbReference type="SAM" id="MobiDB-lite"/>
    </source>
</evidence>
<comment type="similarity">
    <text evidence="2">Belongs to the ABC transporter superfamily. ABCC family. Conjugate transporter (TC 3.A.1.208) subfamily.</text>
</comment>
<dbReference type="Pfam" id="PF24357">
    <property type="entry name" value="TMD0_ABC"/>
    <property type="match status" value="1"/>
</dbReference>
<gene>
    <name evidence="14" type="ORF">G7Y89_g7350</name>
</gene>